<protein>
    <submittedName>
        <fullName evidence="2">VWA domain-containing protein</fullName>
    </submittedName>
</protein>
<accession>A0ABS9JZL5</accession>
<comment type="caution">
    <text evidence="2">The sequence shown here is derived from an EMBL/GenBank/DDBJ whole genome shotgun (WGS) entry which is preliminary data.</text>
</comment>
<feature type="coiled-coil region" evidence="1">
    <location>
        <begin position="95"/>
        <end position="122"/>
    </location>
</feature>
<dbReference type="PANTHER" id="PTHR39338">
    <property type="entry name" value="BLL5662 PROTEIN-RELATED"/>
    <property type="match status" value="1"/>
</dbReference>
<proteinExistence type="predicted"/>
<reference evidence="2" key="1">
    <citation type="submission" date="2022-01" db="EMBL/GenBank/DDBJ databases">
        <authorList>
            <person name="Jo J.-H."/>
            <person name="Im W.-T."/>
        </authorList>
    </citation>
    <scope>NUCLEOTIDE SEQUENCE</scope>
    <source>
        <strain evidence="2">XY25</strain>
    </source>
</reference>
<dbReference type="InterPro" id="IPR008912">
    <property type="entry name" value="Uncharacterised_CoxE"/>
</dbReference>
<dbReference type="PANTHER" id="PTHR39338:SF7">
    <property type="entry name" value="BLL6692 PROTEIN"/>
    <property type="match status" value="1"/>
</dbReference>
<keyword evidence="1" id="KW-0175">Coiled coil</keyword>
<dbReference type="Pfam" id="PF05762">
    <property type="entry name" value="VWA_CoxE"/>
    <property type="match status" value="1"/>
</dbReference>
<sequence>MLVDFFLHLKSRQLPVSTKELLALLEALEARLVTGSLDDFYLLSRTLLVKDEALYDRFDRAFGEYFKGIEALPGFDAMVPEEWLELAARRHLSEADRARLQKLGYEKVLEQLKERLAEQKERHAGGNKWIGTAGTSPYGHGGYNPEGVRIGGESVGNRTAIKVWDQREFRNLDDTVELGVRNIKVALRRLRRFARKGAATELDLDGTIAGTARNGGWLDLHLRPERHNAIKVLLFLDVGGSMDDHIQACEELFSAARAEFKHLEHFYFHNCVYEGVWKDNRRRHGEKLATWDVIHTYGPDYKLIFVGDASMSPYEVGRPGGSVEHWNEEAGAVWLQRLVDTWPRAAWLNPLAENYWGYTPSIAMIRDIVGNDRMFPLTLDGLEQAMRSLSK</sequence>
<dbReference type="EMBL" id="JAKLTN010000001">
    <property type="protein sequence ID" value="MCG2576345.1"/>
    <property type="molecule type" value="Genomic_DNA"/>
</dbReference>
<evidence type="ECO:0000256" key="1">
    <source>
        <dbReference type="SAM" id="Coils"/>
    </source>
</evidence>
<dbReference type="Proteomes" id="UP001165384">
    <property type="component" value="Unassembled WGS sequence"/>
</dbReference>
<evidence type="ECO:0000313" key="2">
    <source>
        <dbReference type="EMBL" id="MCG2576345.1"/>
    </source>
</evidence>
<evidence type="ECO:0000313" key="3">
    <source>
        <dbReference type="Proteomes" id="UP001165384"/>
    </source>
</evidence>
<keyword evidence="3" id="KW-1185">Reference proteome</keyword>
<gene>
    <name evidence="2" type="ORF">LZ012_04985</name>
</gene>
<organism evidence="2 3">
    <name type="scientific">Dechloromonas hankyongensis</name>
    <dbReference type="NCBI Taxonomy" id="2908002"/>
    <lineage>
        <taxon>Bacteria</taxon>
        <taxon>Pseudomonadati</taxon>
        <taxon>Pseudomonadota</taxon>
        <taxon>Betaproteobacteria</taxon>
        <taxon>Rhodocyclales</taxon>
        <taxon>Azonexaceae</taxon>
        <taxon>Dechloromonas</taxon>
    </lineage>
</organism>
<name>A0ABS9JZL5_9RHOO</name>
<dbReference type="RefSeq" id="WP_275708175.1">
    <property type="nucleotide sequence ID" value="NZ_JAKLTN010000001.1"/>
</dbReference>